<keyword evidence="2" id="KW-1185">Reference proteome</keyword>
<dbReference type="AlphaFoldDB" id="A0AAW0R6K0"/>
<organism evidence="1 2">
    <name type="scientific">Apiospora kogelbergensis</name>
    <dbReference type="NCBI Taxonomy" id="1337665"/>
    <lineage>
        <taxon>Eukaryota</taxon>
        <taxon>Fungi</taxon>
        <taxon>Dikarya</taxon>
        <taxon>Ascomycota</taxon>
        <taxon>Pezizomycotina</taxon>
        <taxon>Sordariomycetes</taxon>
        <taxon>Xylariomycetidae</taxon>
        <taxon>Amphisphaeriales</taxon>
        <taxon>Apiosporaceae</taxon>
        <taxon>Apiospora</taxon>
    </lineage>
</organism>
<evidence type="ECO:0000313" key="2">
    <source>
        <dbReference type="Proteomes" id="UP001392437"/>
    </source>
</evidence>
<accession>A0AAW0R6K0</accession>
<name>A0AAW0R6K0_9PEZI</name>
<reference evidence="1 2" key="1">
    <citation type="submission" date="2023-01" db="EMBL/GenBank/DDBJ databases">
        <title>Analysis of 21 Apiospora genomes using comparative genomics revels a genus with tremendous synthesis potential of carbohydrate active enzymes and secondary metabolites.</title>
        <authorList>
            <person name="Sorensen T."/>
        </authorList>
    </citation>
    <scope>NUCLEOTIDE SEQUENCE [LARGE SCALE GENOMIC DNA]</scope>
    <source>
        <strain evidence="1 2">CBS 117206</strain>
    </source>
</reference>
<dbReference type="Proteomes" id="UP001392437">
    <property type="component" value="Unassembled WGS sequence"/>
</dbReference>
<protein>
    <submittedName>
        <fullName evidence="1">Uncharacterized protein</fullName>
    </submittedName>
</protein>
<dbReference type="EMBL" id="JAQQWP010000002">
    <property type="protein sequence ID" value="KAK8129479.1"/>
    <property type="molecule type" value="Genomic_DNA"/>
</dbReference>
<comment type="caution">
    <text evidence="1">The sequence shown here is derived from an EMBL/GenBank/DDBJ whole genome shotgun (WGS) entry which is preliminary data.</text>
</comment>
<gene>
    <name evidence="1" type="ORF">PG999_001859</name>
</gene>
<sequence length="328" mass="35357">MLEYSTSVHQVLLVVLRKGFGLDENGPADELVVHLNDLYLDGKVNVSGVGAVGLLADVKSSHVVKKEVDQAQVSNSSHESEPIKANEALQAVAAMVHKVDQFAILKNAANATGRELAEAISAGFHIGAMDSACPVEGGGQRGLVLSLSRLGRVLGLRARARAGFLLDGRVGSGTVQRRHLDEMRIDYIAHEMKVRLLQTLRASTSLLLRALLLTAGRLSLHAGNSIRLHLNGTAAINFAFVIINYLSPNIQLENTIAFSRHLNIKAGHGFKHINDQIGVVHGRHDNVSVVCDEFLGAGRIGVEEPDEIAIFHHKSDSRDRKLGDALLS</sequence>
<proteinExistence type="predicted"/>
<evidence type="ECO:0000313" key="1">
    <source>
        <dbReference type="EMBL" id="KAK8129479.1"/>
    </source>
</evidence>